<dbReference type="Proteomes" id="UP000606786">
    <property type="component" value="Unassembled WGS sequence"/>
</dbReference>
<accession>A0A811UZF2</accession>
<evidence type="ECO:0000313" key="2">
    <source>
        <dbReference type="Proteomes" id="UP000606786"/>
    </source>
</evidence>
<proteinExistence type="predicted"/>
<organism evidence="1 2">
    <name type="scientific">Ceratitis capitata</name>
    <name type="common">Mediterranean fruit fly</name>
    <name type="synonym">Tephritis capitata</name>
    <dbReference type="NCBI Taxonomy" id="7213"/>
    <lineage>
        <taxon>Eukaryota</taxon>
        <taxon>Metazoa</taxon>
        <taxon>Ecdysozoa</taxon>
        <taxon>Arthropoda</taxon>
        <taxon>Hexapoda</taxon>
        <taxon>Insecta</taxon>
        <taxon>Pterygota</taxon>
        <taxon>Neoptera</taxon>
        <taxon>Endopterygota</taxon>
        <taxon>Diptera</taxon>
        <taxon>Brachycera</taxon>
        <taxon>Muscomorpha</taxon>
        <taxon>Tephritoidea</taxon>
        <taxon>Tephritidae</taxon>
        <taxon>Ceratitis</taxon>
        <taxon>Ceratitis</taxon>
    </lineage>
</organism>
<evidence type="ECO:0000313" key="1">
    <source>
        <dbReference type="EMBL" id="CAD7003435.1"/>
    </source>
</evidence>
<keyword evidence="2" id="KW-1185">Reference proteome</keyword>
<feature type="non-terminal residue" evidence="1">
    <location>
        <position position="1"/>
    </location>
</feature>
<sequence length="76" mass="8159">AADSSSRRRVAVAVAVARVCVYISKNDDNTIAATVARVQNIAKECANNKVYSADHKTIVERLAASGKSLNVFDCVY</sequence>
<dbReference type="EMBL" id="CAJHJT010000034">
    <property type="protein sequence ID" value="CAD7003435.1"/>
    <property type="molecule type" value="Genomic_DNA"/>
</dbReference>
<gene>
    <name evidence="1" type="ORF">CCAP1982_LOCUS11891</name>
</gene>
<reference evidence="1" key="1">
    <citation type="submission" date="2020-11" db="EMBL/GenBank/DDBJ databases">
        <authorList>
            <person name="Whitehead M."/>
        </authorList>
    </citation>
    <scope>NUCLEOTIDE SEQUENCE</scope>
    <source>
        <strain evidence="1">EGII</strain>
    </source>
</reference>
<name>A0A811UZF2_CERCA</name>
<comment type="caution">
    <text evidence="1">The sequence shown here is derived from an EMBL/GenBank/DDBJ whole genome shotgun (WGS) entry which is preliminary data.</text>
</comment>
<dbReference type="AlphaFoldDB" id="A0A811UZF2"/>
<protein>
    <submittedName>
        <fullName evidence="1">(Mediterranean fruit fly) hypothetical protein</fullName>
    </submittedName>
</protein>